<evidence type="ECO:0000313" key="3">
    <source>
        <dbReference type="Proteomes" id="UP001396334"/>
    </source>
</evidence>
<dbReference type="InterPro" id="IPR001005">
    <property type="entry name" value="SANT/Myb"/>
</dbReference>
<comment type="caution">
    <text evidence="2">The sequence shown here is derived from an EMBL/GenBank/DDBJ whole genome shotgun (WGS) entry which is preliminary data.</text>
</comment>
<protein>
    <recommendedName>
        <fullName evidence="4">Myb-like domain-containing protein</fullName>
    </recommendedName>
</protein>
<name>A0ABR2TS19_9ROSI</name>
<evidence type="ECO:0008006" key="4">
    <source>
        <dbReference type="Google" id="ProtNLM"/>
    </source>
</evidence>
<feature type="region of interest" description="Disordered" evidence="1">
    <location>
        <begin position="1456"/>
        <end position="1489"/>
    </location>
</feature>
<keyword evidence="3" id="KW-1185">Reference proteome</keyword>
<reference evidence="2 3" key="1">
    <citation type="journal article" date="2024" name="G3 (Bethesda)">
        <title>Genome assembly of Hibiscus sabdariffa L. provides insights into metabolisms of medicinal natural products.</title>
        <authorList>
            <person name="Kim T."/>
        </authorList>
    </citation>
    <scope>NUCLEOTIDE SEQUENCE [LARGE SCALE GENOMIC DNA]</scope>
    <source>
        <strain evidence="2">TK-2024</strain>
        <tissue evidence="2">Old leaves</tissue>
    </source>
</reference>
<dbReference type="CDD" id="cd00167">
    <property type="entry name" value="SANT"/>
    <property type="match status" value="1"/>
</dbReference>
<feature type="compositionally biased region" description="Polar residues" evidence="1">
    <location>
        <begin position="221"/>
        <end position="239"/>
    </location>
</feature>
<gene>
    <name evidence="2" type="ORF">V6N11_015248</name>
</gene>
<dbReference type="PANTHER" id="PTHR31267">
    <property type="entry name" value="DENTIN SIALOPHOSPHOPROTEIN-LIKE PROTEIN"/>
    <property type="match status" value="1"/>
</dbReference>
<feature type="compositionally biased region" description="Acidic residues" evidence="1">
    <location>
        <begin position="1349"/>
        <end position="1368"/>
    </location>
</feature>
<evidence type="ECO:0000313" key="2">
    <source>
        <dbReference type="EMBL" id="KAK9040069.1"/>
    </source>
</evidence>
<dbReference type="EMBL" id="JBBPBN010000004">
    <property type="protein sequence ID" value="KAK9040069.1"/>
    <property type="molecule type" value="Genomic_DNA"/>
</dbReference>
<accession>A0ABR2TS19</accession>
<evidence type="ECO:0000256" key="1">
    <source>
        <dbReference type="SAM" id="MobiDB-lite"/>
    </source>
</evidence>
<proteinExistence type="predicted"/>
<feature type="compositionally biased region" description="Polar residues" evidence="1">
    <location>
        <begin position="616"/>
        <end position="625"/>
    </location>
</feature>
<feature type="compositionally biased region" description="Polar residues" evidence="1">
    <location>
        <begin position="1464"/>
        <end position="1485"/>
    </location>
</feature>
<dbReference type="Proteomes" id="UP001396334">
    <property type="component" value="Unassembled WGS sequence"/>
</dbReference>
<organism evidence="2 3">
    <name type="scientific">Hibiscus sabdariffa</name>
    <name type="common">roselle</name>
    <dbReference type="NCBI Taxonomy" id="183260"/>
    <lineage>
        <taxon>Eukaryota</taxon>
        <taxon>Viridiplantae</taxon>
        <taxon>Streptophyta</taxon>
        <taxon>Embryophyta</taxon>
        <taxon>Tracheophyta</taxon>
        <taxon>Spermatophyta</taxon>
        <taxon>Magnoliopsida</taxon>
        <taxon>eudicotyledons</taxon>
        <taxon>Gunneridae</taxon>
        <taxon>Pentapetalae</taxon>
        <taxon>rosids</taxon>
        <taxon>malvids</taxon>
        <taxon>Malvales</taxon>
        <taxon>Malvaceae</taxon>
        <taxon>Malvoideae</taxon>
        <taxon>Hibiscus</taxon>
    </lineage>
</organism>
<sequence length="1544" mass="170471">MPGNEVGDRIHNFLGQESLSHGQQQSQVIDSSWPSLSNNLWVGSQRQARGPLVSSLKNLSYHQLESDKGHGGQSSRLQHELSFTQTDLRPEIAGSQLQNQSPIANGYMQGRESFQARQNETNLLGLDTAPTGSSSLDSPIGNGPDFHKNNPLRLESTDSSINYDLIGEQQQFSGKLPGMIQHLPRQQSGMTDMQFLQEHAIMQELQRHQLPKLQFQLPEARQSSSANQVSSVKQLSDSLSPAPIDGVPVHDASNCSWKPGDMAPNSNCLQPGSSPAMQGSSGMFSPGQGRMCLMDMVPQQVDQSFYGISTSGARGNAYQYSSLQMDKPLMQQVPASSYSFPDNQYDISSDQVGLQDGTLVSRQCGQDNNVVGAVAGEGLNSVFHSENFQRMVSQPKTAVMQESPQRQEHCSPLETSLENSAIQISSSQNVASLDPIEEKILFGSDDSMWDILGKSNNAGSVLDATESLGGFTSQQSGIWSALMLSAVAETSSNDIGVQVPRSGLDMQNCEPPSGNMPASTVNDGSKRQSAWADNNLLNASLPNSKPLSMSYTNKLVLPENNASQNSASMQRYAEGFDCYSKPNNVVLQEQATNNIEVDPSNRSIKRFKGPPPDSSLEAQQVSSQGAEKLSYGSNALMRDAQVNHPLVPSGNSKVLSSLSNTGDNHETQLSANMLAFVQNDPQHFSNFNNSDANIRGEICPQMAPSWFDRYGAIKNGKPVYDARKIAMMNATEKASIVGQASNNMHVHSSEHDAGPLDKVWESSNFMPVATEHISPHSLPPDITSQNLVVARTMKRKSMTFEVLPWHREVAQGFQRPQKISVAEVEWAHAANRLIEKVEDEPRIIEDWPPVLMSKRRLVLTTQLLQQLFRAPPRVILSADARKNYETLAYFVSRSVLGDACSMAYIPESDAAVPPSSGSILSKKQIDQRNQSILKAAEEFIIRAKMLEDSLQSLVKRASILDLRLECQDQEKVSVITRFAKFHSREQADGARKFFGQRYVIALPMPRNLPDRLFPFSDISVTIPKTKFNMVHKRPFVEEGTSEVSNKQSRQSEDCNPRVLSSEPFFPEALISDSSGEGRFTNANINCDEKFANAIDTKHQGHDENFEANVPGCIAISSQGTCSAGEEDSWPEEPLHIVSYGECFNHERPIRTVSRLEDIYSILLQCPPRKPVLVGPNYQADVPEWEDSPVARNTCKVSVSETAAGRCENELMGTCIIPMPALESSAYDDKVGRGRTDCNCEDKDSVRCVRQHILERREELRESLGLERFMELGFCDMGELVADKWSEEEEQLFHKVVFCNPASTGRSFWNILASVFPYRTKMDIVSYYFNVFMLRKRSVQNRCESMSIDSDNDEWQGTDDSDNNEVLSDEDEDSVVESLVCQEDFPYHESRENGLCVFDEDAAAATEACDNHSIDLDSAAYDVKVSEAYSGKLFSNCGSNPVAQVQENTLEDERVEHEKQEVQDDSCTSSCTGAASHSQETPVTTDNGDRWQGNVNGLNNGGSHGCVSEPCDSKAWDSGYTTCQKNKIDFLPTCSMIEEVFGDGS</sequence>
<feature type="region of interest" description="Disordered" evidence="1">
    <location>
        <begin position="1038"/>
        <end position="1057"/>
    </location>
</feature>
<feature type="region of interest" description="Disordered" evidence="1">
    <location>
        <begin position="217"/>
        <end position="258"/>
    </location>
</feature>
<feature type="region of interest" description="Disordered" evidence="1">
    <location>
        <begin position="1347"/>
        <end position="1368"/>
    </location>
</feature>
<feature type="region of interest" description="Disordered" evidence="1">
    <location>
        <begin position="124"/>
        <end position="155"/>
    </location>
</feature>
<dbReference type="PANTHER" id="PTHR31267:SF7">
    <property type="entry name" value="DENTIN SIALOPHOSPHOPROTEIN-LIKE PROTEIN"/>
    <property type="match status" value="1"/>
</dbReference>
<feature type="region of interest" description="Disordered" evidence="1">
    <location>
        <begin position="598"/>
        <end position="625"/>
    </location>
</feature>